<name>A0AAV5M8D9_9ROSI</name>
<organism evidence="1 2">
    <name type="scientific">Rubroshorea leprosula</name>
    <dbReference type="NCBI Taxonomy" id="152421"/>
    <lineage>
        <taxon>Eukaryota</taxon>
        <taxon>Viridiplantae</taxon>
        <taxon>Streptophyta</taxon>
        <taxon>Embryophyta</taxon>
        <taxon>Tracheophyta</taxon>
        <taxon>Spermatophyta</taxon>
        <taxon>Magnoliopsida</taxon>
        <taxon>eudicotyledons</taxon>
        <taxon>Gunneridae</taxon>
        <taxon>Pentapetalae</taxon>
        <taxon>rosids</taxon>
        <taxon>malvids</taxon>
        <taxon>Malvales</taxon>
        <taxon>Dipterocarpaceae</taxon>
        <taxon>Rubroshorea</taxon>
    </lineage>
</organism>
<keyword evidence="2" id="KW-1185">Reference proteome</keyword>
<dbReference type="AlphaFoldDB" id="A0AAV5M8D9"/>
<evidence type="ECO:0000313" key="2">
    <source>
        <dbReference type="Proteomes" id="UP001054252"/>
    </source>
</evidence>
<accession>A0AAV5M8D9</accession>
<gene>
    <name evidence="1" type="ORF">SLEP1_g52385</name>
</gene>
<reference evidence="1 2" key="1">
    <citation type="journal article" date="2021" name="Commun. Biol.">
        <title>The genome of Shorea leprosula (Dipterocarpaceae) highlights the ecological relevance of drought in aseasonal tropical rainforests.</title>
        <authorList>
            <person name="Ng K.K.S."/>
            <person name="Kobayashi M.J."/>
            <person name="Fawcett J.A."/>
            <person name="Hatakeyama M."/>
            <person name="Paape T."/>
            <person name="Ng C.H."/>
            <person name="Ang C.C."/>
            <person name="Tnah L.H."/>
            <person name="Lee C.T."/>
            <person name="Nishiyama T."/>
            <person name="Sese J."/>
            <person name="O'Brien M.J."/>
            <person name="Copetti D."/>
            <person name="Mohd Noor M.I."/>
            <person name="Ong R.C."/>
            <person name="Putra M."/>
            <person name="Sireger I.Z."/>
            <person name="Indrioko S."/>
            <person name="Kosugi Y."/>
            <person name="Izuno A."/>
            <person name="Isagi Y."/>
            <person name="Lee S.L."/>
            <person name="Shimizu K.K."/>
        </authorList>
    </citation>
    <scope>NUCLEOTIDE SEQUENCE [LARGE SCALE GENOMIC DNA]</scope>
    <source>
        <strain evidence="1">214</strain>
    </source>
</reference>
<dbReference type="EMBL" id="BPVZ01000192">
    <property type="protein sequence ID" value="GKV45279.1"/>
    <property type="molecule type" value="Genomic_DNA"/>
</dbReference>
<dbReference type="Proteomes" id="UP001054252">
    <property type="component" value="Unassembled WGS sequence"/>
</dbReference>
<comment type="caution">
    <text evidence="1">The sequence shown here is derived from an EMBL/GenBank/DDBJ whole genome shotgun (WGS) entry which is preliminary data.</text>
</comment>
<protein>
    <submittedName>
        <fullName evidence="1">Uncharacterized protein</fullName>
    </submittedName>
</protein>
<evidence type="ECO:0000313" key="1">
    <source>
        <dbReference type="EMBL" id="GKV45279.1"/>
    </source>
</evidence>
<proteinExistence type="predicted"/>
<sequence length="52" mass="5942">MSPPLTVVAPFLPHEIPFYCSSKTQKETPKTRPKINKRPPTSAFCSIYIHKQ</sequence>